<protein>
    <submittedName>
        <fullName evidence="3">HNH endonuclease</fullName>
    </submittedName>
</protein>
<organism evidence="3 4">
    <name type="scientific">Actinomadura spongiicola</name>
    <dbReference type="NCBI Taxonomy" id="2303421"/>
    <lineage>
        <taxon>Bacteria</taxon>
        <taxon>Bacillati</taxon>
        <taxon>Actinomycetota</taxon>
        <taxon>Actinomycetes</taxon>
        <taxon>Streptosporangiales</taxon>
        <taxon>Thermomonosporaceae</taxon>
        <taxon>Actinomadura</taxon>
    </lineage>
</organism>
<proteinExistence type="predicted"/>
<dbReference type="AlphaFoldDB" id="A0A372GF33"/>
<dbReference type="GO" id="GO:0004519">
    <property type="term" value="F:endonuclease activity"/>
    <property type="evidence" value="ECO:0007669"/>
    <property type="project" value="UniProtKB-KW"/>
</dbReference>
<dbReference type="OrthoDB" id="581550at2"/>
<feature type="domain" description="HNH nuclease" evidence="2">
    <location>
        <begin position="48"/>
        <end position="88"/>
    </location>
</feature>
<dbReference type="Gene3D" id="3.90.75.20">
    <property type="match status" value="1"/>
</dbReference>
<keyword evidence="3" id="KW-0540">Nuclease</keyword>
<gene>
    <name evidence="3" type="ORF">D0T12_17555</name>
</gene>
<keyword evidence="4" id="KW-1185">Reference proteome</keyword>
<dbReference type="Pfam" id="PF13392">
    <property type="entry name" value="HNH_3"/>
    <property type="match status" value="1"/>
</dbReference>
<keyword evidence="3" id="KW-0255">Endonuclease</keyword>
<comment type="caution">
    <text evidence="3">The sequence shown here is derived from an EMBL/GenBank/DDBJ whole genome shotgun (WGS) entry which is preliminary data.</text>
</comment>
<sequence length="116" mass="13369">MHYQRLKRGTPLDGPRKGTSQGYIRRDGYRFVYLGKNHGDAPRWVGEHRLVMERILGRPLLATETVHHKNGVRDDNRPENLELWTRQQPAGKRVKDLLAFAQDILARYGDVPDAAL</sequence>
<dbReference type="Proteomes" id="UP000262882">
    <property type="component" value="Unassembled WGS sequence"/>
</dbReference>
<dbReference type="SUPFAM" id="SSF54060">
    <property type="entry name" value="His-Me finger endonucleases"/>
    <property type="match status" value="1"/>
</dbReference>
<keyword evidence="3" id="KW-0378">Hydrolase</keyword>
<dbReference type="EMBL" id="QVNQ01000005">
    <property type="protein sequence ID" value="RFS83991.1"/>
    <property type="molecule type" value="Genomic_DNA"/>
</dbReference>
<evidence type="ECO:0000259" key="2">
    <source>
        <dbReference type="Pfam" id="PF13392"/>
    </source>
</evidence>
<reference evidence="3 4" key="1">
    <citation type="submission" date="2018-08" db="EMBL/GenBank/DDBJ databases">
        <title>Actinomadura spongicola sp. nov., isolated from marine sponge Leucetta chagosensis.</title>
        <authorList>
            <person name="Li L."/>
            <person name="Lin H.W."/>
        </authorList>
    </citation>
    <scope>NUCLEOTIDE SEQUENCE [LARGE SCALE GENOMIC DNA]</scope>
    <source>
        <strain evidence="3 4">LHW52907</strain>
    </source>
</reference>
<dbReference type="InterPro" id="IPR044925">
    <property type="entry name" value="His-Me_finger_sf"/>
</dbReference>
<feature type="region of interest" description="Disordered" evidence="1">
    <location>
        <begin position="1"/>
        <end position="21"/>
    </location>
</feature>
<evidence type="ECO:0000313" key="3">
    <source>
        <dbReference type="EMBL" id="RFS83991.1"/>
    </source>
</evidence>
<name>A0A372GF33_9ACTN</name>
<evidence type="ECO:0000313" key="4">
    <source>
        <dbReference type="Proteomes" id="UP000262882"/>
    </source>
</evidence>
<dbReference type="InterPro" id="IPR003615">
    <property type="entry name" value="HNH_nuc"/>
</dbReference>
<accession>A0A372GF33</accession>
<evidence type="ECO:0000256" key="1">
    <source>
        <dbReference type="SAM" id="MobiDB-lite"/>
    </source>
</evidence>